<dbReference type="PANTHER" id="PTHR13060:SF0">
    <property type="entry name" value="PROTEIN ECDYSONELESS HOMOLOG"/>
    <property type="match status" value="1"/>
</dbReference>
<dbReference type="GeneID" id="63771775"/>
<name>A0A1Y2E728_9PEZI</name>
<dbReference type="Proteomes" id="UP000193689">
    <property type="component" value="Unassembled WGS sequence"/>
</dbReference>
<proteinExistence type="predicted"/>
<dbReference type="GO" id="GO:0005634">
    <property type="term" value="C:nucleus"/>
    <property type="evidence" value="ECO:0007669"/>
    <property type="project" value="TreeGrafter"/>
</dbReference>
<gene>
    <name evidence="2" type="ORF">BCR38DRAFT_337834</name>
</gene>
<evidence type="ECO:0000313" key="2">
    <source>
        <dbReference type="EMBL" id="ORY67076.1"/>
    </source>
</evidence>
<evidence type="ECO:0000256" key="1">
    <source>
        <dbReference type="SAM" id="MobiDB-lite"/>
    </source>
</evidence>
<dbReference type="AlphaFoldDB" id="A0A1Y2E728"/>
<dbReference type="RefSeq" id="XP_040717700.1">
    <property type="nucleotide sequence ID" value="XM_040855563.1"/>
</dbReference>
<dbReference type="InParanoid" id="A0A1Y2E728"/>
<feature type="region of interest" description="Disordered" evidence="1">
    <location>
        <begin position="432"/>
        <end position="457"/>
    </location>
</feature>
<comment type="caution">
    <text evidence="2">The sequence shown here is derived from an EMBL/GenBank/DDBJ whole genome shotgun (WGS) entry which is preliminary data.</text>
</comment>
<reference evidence="2 3" key="1">
    <citation type="submission" date="2016-07" db="EMBL/GenBank/DDBJ databases">
        <title>Pervasive Adenine N6-methylation of Active Genes in Fungi.</title>
        <authorList>
            <consortium name="DOE Joint Genome Institute"/>
            <person name="Mondo S.J."/>
            <person name="Dannebaum R.O."/>
            <person name="Kuo R.C."/>
            <person name="Labutti K."/>
            <person name="Haridas S."/>
            <person name="Kuo A."/>
            <person name="Salamov A."/>
            <person name="Ahrendt S.R."/>
            <person name="Lipzen A."/>
            <person name="Sullivan W."/>
            <person name="Andreopoulos W.B."/>
            <person name="Clum A."/>
            <person name="Lindquist E."/>
            <person name="Daum C."/>
            <person name="Ramamoorthy G.K."/>
            <person name="Gryganskyi A."/>
            <person name="Culley D."/>
            <person name="Magnuson J.K."/>
            <person name="James T.Y."/>
            <person name="O'Malley M.A."/>
            <person name="Stajich J.E."/>
            <person name="Spatafora J.W."/>
            <person name="Visel A."/>
            <person name="Grigoriev I.V."/>
        </authorList>
    </citation>
    <scope>NUCLEOTIDE SEQUENCE [LARGE SCALE GENOMIC DNA]</scope>
    <source>
        <strain evidence="2 3">CBS 129021</strain>
    </source>
</reference>
<dbReference type="OrthoDB" id="27237at2759"/>
<evidence type="ECO:0000313" key="3">
    <source>
        <dbReference type="Proteomes" id="UP000193689"/>
    </source>
</evidence>
<sequence length="623" mass="69872">MNSTDQVDFFEDSFKDFPRRLPENCVEYVLFVIDGQLETRKVLSTLDGVRKAALQLSDKLTKDYIWQRDSFQLDVKHDKGLVYLQGITYYGDSVEDEWLIVYLLRELTKSFQSLWVAVYDSDGEFLLIEAANVLPRWLSPEIDTNRVWIHAEKLYIIPLDHSSPEKRPLALAEAVDYLKTRATSLVHSSFVEAEAFYRLEKYPGQIKSAMHRSLVTIPRKLAYILHQKPGAIAPAVEAFYLRDPPSMKALLAETGKFSFPPEDLVTASVRFTKVLFAQLKSQQFTPPPVWHCIIEATEKVSGNTEEAGLKLARLEMGMKVTSGFEMLATNAETKDSRVAREVAILLKDLEEDGAEALPSDITMLSWPDAAQDDDESWMDINYEDFEQELQGQHGSGKGKKSGFGDTAAQADLHKIVERFELFLNDDTAGAAGAELEDMDDDDFSDEDDSEDEDKEVSFDEQQFARMMREMMGLLPEETQATHGASTTAPRGQAAKFVEELSGSESESEDEVENIKRLAAQMGAELNEYSALRLDPTPTKLKAVKDNDGQKVQTKGKGKQAELNDEEDVQDEESEDGEVNIDYNLAKNLLESFKSQAGMAGPAGNILGMMGMQLPRDDEDTVKK</sequence>
<dbReference type="Pfam" id="PF07093">
    <property type="entry name" value="SGT1"/>
    <property type="match status" value="2"/>
</dbReference>
<dbReference type="InterPro" id="IPR010770">
    <property type="entry name" value="Ecd"/>
</dbReference>
<feature type="compositionally biased region" description="Acidic residues" evidence="1">
    <location>
        <begin position="562"/>
        <end position="576"/>
    </location>
</feature>
<dbReference type="PANTHER" id="PTHR13060">
    <property type="entry name" value="SGT1 PROTEIN HSGT1 SUPPRESSOR OF GCR2"/>
    <property type="match status" value="1"/>
</dbReference>
<feature type="region of interest" description="Disordered" evidence="1">
    <location>
        <begin position="539"/>
        <end position="576"/>
    </location>
</feature>
<keyword evidence="3" id="KW-1185">Reference proteome</keyword>
<dbReference type="EMBL" id="MCFJ01000004">
    <property type="protein sequence ID" value="ORY67076.1"/>
    <property type="molecule type" value="Genomic_DNA"/>
</dbReference>
<protein>
    <submittedName>
        <fullName evidence="2">SGT1 protein-domain-containing protein</fullName>
    </submittedName>
</protein>
<dbReference type="STRING" id="1141098.A0A1Y2E728"/>
<accession>A0A1Y2E728</accession>
<organism evidence="2 3">
    <name type="scientific">Pseudomassariella vexata</name>
    <dbReference type="NCBI Taxonomy" id="1141098"/>
    <lineage>
        <taxon>Eukaryota</taxon>
        <taxon>Fungi</taxon>
        <taxon>Dikarya</taxon>
        <taxon>Ascomycota</taxon>
        <taxon>Pezizomycotina</taxon>
        <taxon>Sordariomycetes</taxon>
        <taxon>Xylariomycetidae</taxon>
        <taxon>Amphisphaeriales</taxon>
        <taxon>Pseudomassariaceae</taxon>
        <taxon>Pseudomassariella</taxon>
    </lineage>
</organism>
<feature type="compositionally biased region" description="Acidic residues" evidence="1">
    <location>
        <begin position="434"/>
        <end position="454"/>
    </location>
</feature>